<gene>
    <name evidence="1" type="ORF">N7U68_02775</name>
</gene>
<dbReference type="EMBL" id="CP106738">
    <property type="protein sequence ID" value="UXX85228.1"/>
    <property type="molecule type" value="Genomic_DNA"/>
</dbReference>
<evidence type="ECO:0008006" key="3">
    <source>
        <dbReference type="Google" id="ProtNLM"/>
    </source>
</evidence>
<organism evidence="1 2">
    <name type="scientific">Roseovarius pelagicus</name>
    <dbReference type="NCBI Taxonomy" id="2980108"/>
    <lineage>
        <taxon>Bacteria</taxon>
        <taxon>Pseudomonadati</taxon>
        <taxon>Pseudomonadota</taxon>
        <taxon>Alphaproteobacteria</taxon>
        <taxon>Rhodobacterales</taxon>
        <taxon>Roseobacteraceae</taxon>
        <taxon>Roseovarius</taxon>
    </lineage>
</organism>
<reference evidence="1" key="1">
    <citation type="submission" date="2022-10" db="EMBL/GenBank/DDBJ databases">
        <title>Roseovarius pelagicus sp. nov., isolated from Arctic seawater.</title>
        <authorList>
            <person name="Hong Y.W."/>
            <person name="Hwang C.Y."/>
        </authorList>
    </citation>
    <scope>NUCLEOTIDE SEQUENCE</scope>
    <source>
        <strain evidence="1">HL-MP18</strain>
    </source>
</reference>
<dbReference type="RefSeq" id="WP_263049201.1">
    <property type="nucleotide sequence ID" value="NZ_CP106738.1"/>
</dbReference>
<protein>
    <recommendedName>
        <fullName evidence="3">Acetylornithine deacetylase</fullName>
    </recommendedName>
</protein>
<proteinExistence type="predicted"/>
<accession>A0ABY6DJV3</accession>
<evidence type="ECO:0000313" key="1">
    <source>
        <dbReference type="EMBL" id="UXX85228.1"/>
    </source>
</evidence>
<keyword evidence="2" id="KW-1185">Reference proteome</keyword>
<dbReference type="Proteomes" id="UP001064087">
    <property type="component" value="Chromosome"/>
</dbReference>
<dbReference type="Gene3D" id="3.40.630.10">
    <property type="entry name" value="Zn peptidases"/>
    <property type="match status" value="1"/>
</dbReference>
<sequence>MLEPGSEAEAVLGRAHQSALGQPLKSFMTAGYLDTRVYALYNNIPALCYGPISRNIHGIDECVSLSSVQRITQAMALFIAEWCGVEPVKT</sequence>
<dbReference type="SUPFAM" id="SSF53187">
    <property type="entry name" value="Zn-dependent exopeptidases"/>
    <property type="match status" value="1"/>
</dbReference>
<evidence type="ECO:0000313" key="2">
    <source>
        <dbReference type="Proteomes" id="UP001064087"/>
    </source>
</evidence>
<name>A0ABY6DJV3_9RHOB</name>